<name>A0ABU0IY18_9CAUL</name>
<dbReference type="SUPFAM" id="SSF46785">
    <property type="entry name" value="Winged helix' DNA-binding domain"/>
    <property type="match status" value="1"/>
</dbReference>
<dbReference type="Pfam" id="PF00392">
    <property type="entry name" value="GntR"/>
    <property type="match status" value="1"/>
</dbReference>
<keyword evidence="7" id="KW-1185">Reference proteome</keyword>
<evidence type="ECO:0000313" key="7">
    <source>
        <dbReference type="Proteomes" id="UP001228905"/>
    </source>
</evidence>
<evidence type="ECO:0000259" key="5">
    <source>
        <dbReference type="PROSITE" id="PS50949"/>
    </source>
</evidence>
<evidence type="ECO:0000313" key="6">
    <source>
        <dbReference type="EMBL" id="MDQ0466902.1"/>
    </source>
</evidence>
<dbReference type="Proteomes" id="UP001228905">
    <property type="component" value="Unassembled WGS sequence"/>
</dbReference>
<feature type="compositionally biased region" description="Basic residues" evidence="4">
    <location>
        <begin position="1"/>
        <end position="10"/>
    </location>
</feature>
<dbReference type="SUPFAM" id="SSF48008">
    <property type="entry name" value="GntR ligand-binding domain-like"/>
    <property type="match status" value="1"/>
</dbReference>
<keyword evidence="3" id="KW-0804">Transcription</keyword>
<dbReference type="Gene3D" id="1.10.10.10">
    <property type="entry name" value="Winged helix-like DNA-binding domain superfamily/Winged helix DNA-binding domain"/>
    <property type="match status" value="1"/>
</dbReference>
<dbReference type="Gene3D" id="1.20.120.530">
    <property type="entry name" value="GntR ligand-binding domain-like"/>
    <property type="match status" value="1"/>
</dbReference>
<evidence type="ECO:0000256" key="1">
    <source>
        <dbReference type="ARBA" id="ARBA00023015"/>
    </source>
</evidence>
<dbReference type="SMART" id="SM00345">
    <property type="entry name" value="HTH_GNTR"/>
    <property type="match status" value="1"/>
</dbReference>
<gene>
    <name evidence="6" type="ORF">QO010_004699</name>
</gene>
<dbReference type="InterPro" id="IPR011711">
    <property type="entry name" value="GntR_C"/>
</dbReference>
<dbReference type="RefSeq" id="WP_307353124.1">
    <property type="nucleotide sequence ID" value="NZ_JAUSVS010000016.1"/>
</dbReference>
<feature type="domain" description="HTH gntR-type" evidence="5">
    <location>
        <begin position="34"/>
        <end position="104"/>
    </location>
</feature>
<protein>
    <submittedName>
        <fullName evidence="6">DNA-binding FadR family transcriptional regulator</fullName>
    </submittedName>
</protein>
<organism evidence="6 7">
    <name type="scientific">Caulobacter ginsengisoli</name>
    <dbReference type="NCBI Taxonomy" id="400775"/>
    <lineage>
        <taxon>Bacteria</taxon>
        <taxon>Pseudomonadati</taxon>
        <taxon>Pseudomonadota</taxon>
        <taxon>Alphaproteobacteria</taxon>
        <taxon>Caulobacterales</taxon>
        <taxon>Caulobacteraceae</taxon>
        <taxon>Caulobacter</taxon>
    </lineage>
</organism>
<reference evidence="6 7" key="1">
    <citation type="submission" date="2023-07" db="EMBL/GenBank/DDBJ databases">
        <title>Genomic Encyclopedia of Type Strains, Phase IV (KMG-IV): sequencing the most valuable type-strain genomes for metagenomic binning, comparative biology and taxonomic classification.</title>
        <authorList>
            <person name="Goeker M."/>
        </authorList>
    </citation>
    <scope>NUCLEOTIDE SEQUENCE [LARGE SCALE GENOMIC DNA]</scope>
    <source>
        <strain evidence="6 7">DSM 18695</strain>
    </source>
</reference>
<dbReference type="InterPro" id="IPR000524">
    <property type="entry name" value="Tscrpt_reg_HTH_GntR"/>
</dbReference>
<dbReference type="PROSITE" id="PS50949">
    <property type="entry name" value="HTH_GNTR"/>
    <property type="match status" value="1"/>
</dbReference>
<dbReference type="EMBL" id="JAUSVS010000016">
    <property type="protein sequence ID" value="MDQ0466902.1"/>
    <property type="molecule type" value="Genomic_DNA"/>
</dbReference>
<dbReference type="CDD" id="cd07377">
    <property type="entry name" value="WHTH_GntR"/>
    <property type="match status" value="1"/>
</dbReference>
<dbReference type="Pfam" id="PF07729">
    <property type="entry name" value="FCD"/>
    <property type="match status" value="1"/>
</dbReference>
<proteinExistence type="predicted"/>
<dbReference type="InterPro" id="IPR036388">
    <property type="entry name" value="WH-like_DNA-bd_sf"/>
</dbReference>
<evidence type="ECO:0000256" key="4">
    <source>
        <dbReference type="SAM" id="MobiDB-lite"/>
    </source>
</evidence>
<evidence type="ECO:0000256" key="3">
    <source>
        <dbReference type="ARBA" id="ARBA00023163"/>
    </source>
</evidence>
<comment type="caution">
    <text evidence="6">The sequence shown here is derived from an EMBL/GenBank/DDBJ whole genome shotgun (WGS) entry which is preliminary data.</text>
</comment>
<accession>A0ABU0IY18</accession>
<dbReference type="PANTHER" id="PTHR43537">
    <property type="entry name" value="TRANSCRIPTIONAL REGULATOR, GNTR FAMILY"/>
    <property type="match status" value="1"/>
</dbReference>
<evidence type="ECO:0000256" key="2">
    <source>
        <dbReference type="ARBA" id="ARBA00023125"/>
    </source>
</evidence>
<sequence length="268" mass="29871">MAERRTRRRNGGGAEGEDGVRHLTWSGEAARRTLKTSELVALDIVRDIVNQGLRAGDRLPLEAQMLIQYRVSRSSLREALRLLEVQGLIAIRPGPGSGTVVGKVLPGNFARTMTLYLHMSGVTYDELLNAWMMTEPMLAELAARNPDRARVKAAMEPFLEGADTCHGEMRRIPAGLAFHDVVSDLAGNRVLNLNFQAIGFIVADHILNTAPRDQLEDQIVDDHRAVAEAIMNGKPQLARNLMAAHVEHVVEDFKAYWPRRVGEKVQWR</sequence>
<dbReference type="InterPro" id="IPR036390">
    <property type="entry name" value="WH_DNA-bd_sf"/>
</dbReference>
<dbReference type="SMART" id="SM00895">
    <property type="entry name" value="FCD"/>
    <property type="match status" value="1"/>
</dbReference>
<keyword evidence="2 6" id="KW-0238">DNA-binding</keyword>
<dbReference type="GO" id="GO:0003677">
    <property type="term" value="F:DNA binding"/>
    <property type="evidence" value="ECO:0007669"/>
    <property type="project" value="UniProtKB-KW"/>
</dbReference>
<dbReference type="PANTHER" id="PTHR43537:SF24">
    <property type="entry name" value="GLUCONATE OPERON TRANSCRIPTIONAL REPRESSOR"/>
    <property type="match status" value="1"/>
</dbReference>
<keyword evidence="1" id="KW-0805">Transcription regulation</keyword>
<feature type="region of interest" description="Disordered" evidence="4">
    <location>
        <begin position="1"/>
        <end position="20"/>
    </location>
</feature>
<dbReference type="InterPro" id="IPR008920">
    <property type="entry name" value="TF_FadR/GntR_C"/>
</dbReference>
<dbReference type="PRINTS" id="PR00035">
    <property type="entry name" value="HTHGNTR"/>
</dbReference>